<name>A0ABQ0B4L6_9FIRM</name>
<accession>A0ABQ0B4L6</accession>
<dbReference type="InterPro" id="IPR039672">
    <property type="entry name" value="MFS_2"/>
</dbReference>
<dbReference type="EMBL" id="BAABYW010000001">
    <property type="protein sequence ID" value="GAA6406402.1"/>
    <property type="molecule type" value="Genomic_DNA"/>
</dbReference>
<protein>
    <submittedName>
        <fullName evidence="2">MFS transporter</fullName>
    </submittedName>
</protein>
<keyword evidence="1" id="KW-1133">Transmembrane helix</keyword>
<feature type="transmembrane region" description="Helical" evidence="1">
    <location>
        <begin position="274"/>
        <end position="292"/>
    </location>
</feature>
<keyword evidence="1" id="KW-0812">Transmembrane</keyword>
<feature type="transmembrane region" description="Helical" evidence="1">
    <location>
        <begin position="304"/>
        <end position="323"/>
    </location>
</feature>
<feature type="transmembrane region" description="Helical" evidence="1">
    <location>
        <begin position="238"/>
        <end position="262"/>
    </location>
</feature>
<evidence type="ECO:0000313" key="2">
    <source>
        <dbReference type="EMBL" id="GAA6406402.1"/>
    </source>
</evidence>
<dbReference type="PANTHER" id="PTHR11328">
    <property type="entry name" value="MAJOR FACILITATOR SUPERFAMILY DOMAIN-CONTAINING PROTEIN"/>
    <property type="match status" value="1"/>
</dbReference>
<dbReference type="Pfam" id="PF13347">
    <property type="entry name" value="MFS_2"/>
    <property type="match status" value="1"/>
</dbReference>
<dbReference type="Proteomes" id="UP001600943">
    <property type="component" value="Unassembled WGS sequence"/>
</dbReference>
<comment type="caution">
    <text evidence="2">The sequence shown here is derived from an EMBL/GenBank/DDBJ whole genome shotgun (WGS) entry which is preliminary data.</text>
</comment>
<reference evidence="2 3" key="1">
    <citation type="submission" date="2024-04" db="EMBL/GenBank/DDBJ databases">
        <title>Defined microbial consortia suppress multidrug-resistant proinflammatory Enterobacteriaceae via ecological control.</title>
        <authorList>
            <person name="Furuichi M."/>
            <person name="Kawaguchi T."/>
            <person name="Pust M."/>
            <person name="Yasuma K."/>
            <person name="Plichta D."/>
            <person name="Hasegawa N."/>
            <person name="Ohya T."/>
            <person name="Bhattarai S."/>
            <person name="Sasajima S."/>
            <person name="Aoto Y."/>
            <person name="Tuganbaev T."/>
            <person name="Yaginuma M."/>
            <person name="Ueda M."/>
            <person name="Okahashi N."/>
            <person name="Amafuji K."/>
            <person name="Kiridooshi Y."/>
            <person name="Sugita K."/>
            <person name="Strazar M."/>
            <person name="Skelly A."/>
            <person name="Suda W."/>
            <person name="Hattori M."/>
            <person name="Nakamoto N."/>
            <person name="Caballero S."/>
            <person name="Norman J."/>
            <person name="Olle B."/>
            <person name="Tanoue T."/>
            <person name="Arita M."/>
            <person name="Bucci V."/>
            <person name="Atarashi K."/>
            <person name="Xavier R."/>
            <person name="Honda K."/>
        </authorList>
    </citation>
    <scope>NUCLEOTIDE SEQUENCE [LARGE SCALE GENOMIC DNA]</scope>
    <source>
        <strain evidence="3">k04-0078-D8-1</strain>
    </source>
</reference>
<dbReference type="InterPro" id="IPR036259">
    <property type="entry name" value="MFS_trans_sf"/>
</dbReference>
<feature type="transmembrane region" description="Helical" evidence="1">
    <location>
        <begin position="415"/>
        <end position="438"/>
    </location>
</feature>
<feature type="transmembrane region" description="Helical" evidence="1">
    <location>
        <begin position="54"/>
        <end position="74"/>
    </location>
</feature>
<keyword evidence="1" id="KW-0472">Membrane</keyword>
<feature type="transmembrane region" description="Helical" evidence="1">
    <location>
        <begin position="188"/>
        <end position="207"/>
    </location>
</feature>
<feature type="transmembrane region" description="Helical" evidence="1">
    <location>
        <begin position="367"/>
        <end position="388"/>
    </location>
</feature>
<keyword evidence="3" id="KW-1185">Reference proteome</keyword>
<sequence length="458" mass="49181">MGNMPAGSKAFIWKQRGSLGAVEFGSKMLPFLTASGMMSYMMEDIKISGAAARMILLTGLAMSFLAAFVLSFVIDRTRKKSGRCRPWIYSGIILFAVSILLSLHVPKAAAGFGTVYAGIVFFALCFSVRLLSYPVEALLAGMTGNTEERSNLASVKGFAGGLAGISAVFLAGRFTAPGLGGADGGRQYVMVFTVVILASMLIGSFFLKEAYLPPVQDSQRHGLKVYAEDFKAFFTDRYFLILLLYGGMLMFGTSVFSTLHVGDTYGISGGTGNAALVKSISYSVPLAAYLAVPFLTRKMTKRQCALLGTAVYGAACLLLLVSIKVLPVSYPALIMAEVGRGFMWAMLWAMEPDVFDHVDHDTGRARAVFPVAVISVVIGIGNGCAGVVRQCLTALAGNQGNLAEAAAQTDGRTSFIGIGFILIPLAVSGVLAFALRFYKLDEEYPEIRRELDRRYKKE</sequence>
<feature type="transmembrane region" description="Helical" evidence="1">
    <location>
        <begin position="21"/>
        <end position="42"/>
    </location>
</feature>
<dbReference type="PANTHER" id="PTHR11328:SF24">
    <property type="entry name" value="MAJOR FACILITATOR SUPERFAMILY (MFS) PROFILE DOMAIN-CONTAINING PROTEIN"/>
    <property type="match status" value="1"/>
</dbReference>
<gene>
    <name evidence="2" type="ORF">K040078D81_05190</name>
</gene>
<evidence type="ECO:0000256" key="1">
    <source>
        <dbReference type="SAM" id="Phobius"/>
    </source>
</evidence>
<feature type="transmembrane region" description="Helical" evidence="1">
    <location>
        <begin position="86"/>
        <end position="105"/>
    </location>
</feature>
<feature type="transmembrane region" description="Helical" evidence="1">
    <location>
        <begin position="111"/>
        <end position="132"/>
    </location>
</feature>
<organism evidence="2 3">
    <name type="scientific">Blautia hominis</name>
    <dbReference type="NCBI Taxonomy" id="2025493"/>
    <lineage>
        <taxon>Bacteria</taxon>
        <taxon>Bacillati</taxon>
        <taxon>Bacillota</taxon>
        <taxon>Clostridia</taxon>
        <taxon>Lachnospirales</taxon>
        <taxon>Lachnospiraceae</taxon>
        <taxon>Blautia</taxon>
    </lineage>
</organism>
<dbReference type="RefSeq" id="WP_390403353.1">
    <property type="nucleotide sequence ID" value="NZ_BAABYW010000001.1"/>
</dbReference>
<evidence type="ECO:0000313" key="3">
    <source>
        <dbReference type="Proteomes" id="UP001600943"/>
    </source>
</evidence>
<dbReference type="Gene3D" id="1.20.1250.20">
    <property type="entry name" value="MFS general substrate transporter like domains"/>
    <property type="match status" value="1"/>
</dbReference>
<feature type="transmembrane region" description="Helical" evidence="1">
    <location>
        <begin position="153"/>
        <end position="176"/>
    </location>
</feature>
<dbReference type="SUPFAM" id="SSF103473">
    <property type="entry name" value="MFS general substrate transporter"/>
    <property type="match status" value="1"/>
</dbReference>
<proteinExistence type="predicted"/>